<proteinExistence type="predicted"/>
<feature type="transmembrane region" description="Helical" evidence="1">
    <location>
        <begin position="45"/>
        <end position="67"/>
    </location>
</feature>
<dbReference type="EMBL" id="CP071060">
    <property type="protein sequence ID" value="QSI78679.1"/>
    <property type="molecule type" value="Genomic_DNA"/>
</dbReference>
<evidence type="ECO:0000313" key="3">
    <source>
        <dbReference type="Proteomes" id="UP000663570"/>
    </source>
</evidence>
<keyword evidence="1" id="KW-0812">Transmembrane</keyword>
<name>A0ABX7MD28_9RHOO</name>
<keyword evidence="3" id="KW-1185">Reference proteome</keyword>
<accession>A0ABX7MD28</accession>
<reference evidence="2 3" key="1">
    <citation type="submission" date="2021-02" db="EMBL/GenBank/DDBJ databases">
        <title>Niveibacterium changnyeongensis HC41.</title>
        <authorList>
            <person name="Kang M."/>
        </authorList>
    </citation>
    <scope>NUCLEOTIDE SEQUENCE [LARGE SCALE GENOMIC DNA]</scope>
    <source>
        <strain evidence="2 3">HC41</strain>
    </source>
</reference>
<feature type="transmembrane region" description="Helical" evidence="1">
    <location>
        <begin position="20"/>
        <end position="39"/>
    </location>
</feature>
<organism evidence="2 3">
    <name type="scientific">Niveibacterium microcysteis</name>
    <dbReference type="NCBI Taxonomy" id="2811415"/>
    <lineage>
        <taxon>Bacteria</taxon>
        <taxon>Pseudomonadati</taxon>
        <taxon>Pseudomonadota</taxon>
        <taxon>Betaproteobacteria</taxon>
        <taxon>Rhodocyclales</taxon>
        <taxon>Rhodocyclaceae</taxon>
        <taxon>Niveibacterium</taxon>
    </lineage>
</organism>
<keyword evidence="1" id="KW-0472">Membrane</keyword>
<feature type="transmembrane region" description="Helical" evidence="1">
    <location>
        <begin position="151"/>
        <end position="169"/>
    </location>
</feature>
<protein>
    <submittedName>
        <fullName evidence="2">Uncharacterized protein</fullName>
    </submittedName>
</protein>
<dbReference type="Proteomes" id="UP000663570">
    <property type="component" value="Chromosome"/>
</dbReference>
<sequence>MATERSDKLHSDWRASTEKFDYFVLGVVGALCAFVGQSYKPGRLGFNPAALELIALLVLVFSVVAGFRRIEQTLIITALNSRELHALEARGGMAKNMQNGSTLVNEATGQFFTPEQAIRRFEELTHIVKAVQPPLEKAKTAAWQYYRARNALALCGFLLLLAARVWSAYS</sequence>
<dbReference type="RefSeq" id="WP_206256080.1">
    <property type="nucleotide sequence ID" value="NZ_CP071060.1"/>
</dbReference>
<evidence type="ECO:0000256" key="1">
    <source>
        <dbReference type="SAM" id="Phobius"/>
    </source>
</evidence>
<keyword evidence="1" id="KW-1133">Transmembrane helix</keyword>
<evidence type="ECO:0000313" key="2">
    <source>
        <dbReference type="EMBL" id="QSI78679.1"/>
    </source>
</evidence>
<gene>
    <name evidence="2" type="ORF">JY500_08765</name>
</gene>